<gene>
    <name evidence="4" type="ORF">CPB83DRAFT_848424</name>
</gene>
<comment type="caution">
    <text evidence="4">The sequence shown here is derived from an EMBL/GenBank/DDBJ whole genome shotgun (WGS) entry which is preliminary data.</text>
</comment>
<keyword evidence="2" id="KW-0812">Transmembrane</keyword>
<name>A0A9P6EM02_9AGAR</name>
<feature type="signal peptide" evidence="3">
    <location>
        <begin position="1"/>
        <end position="19"/>
    </location>
</feature>
<evidence type="ECO:0000256" key="2">
    <source>
        <dbReference type="SAM" id="Phobius"/>
    </source>
</evidence>
<proteinExistence type="predicted"/>
<dbReference type="EMBL" id="MU157834">
    <property type="protein sequence ID" value="KAF9531591.1"/>
    <property type="molecule type" value="Genomic_DNA"/>
</dbReference>
<evidence type="ECO:0000256" key="3">
    <source>
        <dbReference type="SAM" id="SignalP"/>
    </source>
</evidence>
<dbReference type="AlphaFoldDB" id="A0A9P6EM02"/>
<feature type="transmembrane region" description="Helical" evidence="2">
    <location>
        <begin position="231"/>
        <end position="254"/>
    </location>
</feature>
<feature type="region of interest" description="Disordered" evidence="1">
    <location>
        <begin position="322"/>
        <end position="345"/>
    </location>
</feature>
<keyword evidence="5" id="KW-1185">Reference proteome</keyword>
<protein>
    <submittedName>
        <fullName evidence="4">Uncharacterized protein</fullName>
    </submittedName>
</protein>
<reference evidence="4" key="1">
    <citation type="submission" date="2020-11" db="EMBL/GenBank/DDBJ databases">
        <authorList>
            <consortium name="DOE Joint Genome Institute"/>
            <person name="Ahrendt S."/>
            <person name="Riley R."/>
            <person name="Andreopoulos W."/>
            <person name="Labutti K."/>
            <person name="Pangilinan J."/>
            <person name="Ruiz-Duenas F.J."/>
            <person name="Barrasa J.M."/>
            <person name="Sanchez-Garcia M."/>
            <person name="Camarero S."/>
            <person name="Miyauchi S."/>
            <person name="Serrano A."/>
            <person name="Linde D."/>
            <person name="Babiker R."/>
            <person name="Drula E."/>
            <person name="Ayuso-Fernandez I."/>
            <person name="Pacheco R."/>
            <person name="Padilla G."/>
            <person name="Ferreira P."/>
            <person name="Barriuso J."/>
            <person name="Kellner H."/>
            <person name="Castanera R."/>
            <person name="Alfaro M."/>
            <person name="Ramirez L."/>
            <person name="Pisabarro A.G."/>
            <person name="Kuo A."/>
            <person name="Tritt A."/>
            <person name="Lipzen A."/>
            <person name="He G."/>
            <person name="Yan M."/>
            <person name="Ng V."/>
            <person name="Cullen D."/>
            <person name="Martin F."/>
            <person name="Rosso M.-N."/>
            <person name="Henrissat B."/>
            <person name="Hibbett D."/>
            <person name="Martinez A.T."/>
            <person name="Grigoriev I.V."/>
        </authorList>
    </citation>
    <scope>NUCLEOTIDE SEQUENCE</scope>
    <source>
        <strain evidence="4">CBS 506.95</strain>
    </source>
</reference>
<sequence>MKSFFLTFLLSSFYSLAHAGSLAMGQPCNPGNNRLQTGTFQFWSDCNSVTFCSDQGICENKGCRSDDFPFGYPKNSGDLPPKCPKGQFCPDEGSECQDILPVGSPCQLNRDDQCEGPPNYVELTDTSGRGLNNNGSVCLNNVCMWANATAGMSCTVENTPYIVYGSQGEFIDIVSRGNCKLGQYCDSVTRVCIQNIQLNGACSADKECDSMNCMSSGKCGVAAATPTHFRVWVYILVGVGIIGGMSGVLFGLYLTHRKQREIERAKRARYWQEQNAFHQNLLKMREAARASVLSLPQQNRELPEDLLQYSDEPKAPGLQNFYDTSDLDFNSKIPPSKSKMNPGRF</sequence>
<accession>A0A9P6EM02</accession>
<dbReference type="OrthoDB" id="195231at2759"/>
<keyword evidence="3" id="KW-0732">Signal</keyword>
<evidence type="ECO:0000313" key="4">
    <source>
        <dbReference type="EMBL" id="KAF9531591.1"/>
    </source>
</evidence>
<evidence type="ECO:0000256" key="1">
    <source>
        <dbReference type="SAM" id="MobiDB-lite"/>
    </source>
</evidence>
<keyword evidence="2" id="KW-0472">Membrane</keyword>
<feature type="chain" id="PRO_5040127727" evidence="3">
    <location>
        <begin position="20"/>
        <end position="345"/>
    </location>
</feature>
<dbReference type="Proteomes" id="UP000807306">
    <property type="component" value="Unassembled WGS sequence"/>
</dbReference>
<keyword evidence="2" id="KW-1133">Transmembrane helix</keyword>
<evidence type="ECO:0000313" key="5">
    <source>
        <dbReference type="Proteomes" id="UP000807306"/>
    </source>
</evidence>
<organism evidence="4 5">
    <name type="scientific">Crepidotus variabilis</name>
    <dbReference type="NCBI Taxonomy" id="179855"/>
    <lineage>
        <taxon>Eukaryota</taxon>
        <taxon>Fungi</taxon>
        <taxon>Dikarya</taxon>
        <taxon>Basidiomycota</taxon>
        <taxon>Agaricomycotina</taxon>
        <taxon>Agaricomycetes</taxon>
        <taxon>Agaricomycetidae</taxon>
        <taxon>Agaricales</taxon>
        <taxon>Agaricineae</taxon>
        <taxon>Crepidotaceae</taxon>
        <taxon>Crepidotus</taxon>
    </lineage>
</organism>